<dbReference type="OrthoDB" id="6077919at2759"/>
<dbReference type="InterPro" id="IPR036236">
    <property type="entry name" value="Znf_C2H2_sf"/>
</dbReference>
<dbReference type="GO" id="GO:0005634">
    <property type="term" value="C:nucleus"/>
    <property type="evidence" value="ECO:0007669"/>
    <property type="project" value="TreeGrafter"/>
</dbReference>
<dbReference type="InterPro" id="IPR013087">
    <property type="entry name" value="Znf_C2H2_type"/>
</dbReference>
<evidence type="ECO:0000256" key="3">
    <source>
        <dbReference type="ARBA" id="ARBA00022771"/>
    </source>
</evidence>
<name>A0A9P5CTQ0_CRYP1</name>
<evidence type="ECO:0000256" key="4">
    <source>
        <dbReference type="ARBA" id="ARBA00022833"/>
    </source>
</evidence>
<organism evidence="7 8">
    <name type="scientific">Cryphonectria parasitica (strain ATCC 38755 / EP155)</name>
    <dbReference type="NCBI Taxonomy" id="660469"/>
    <lineage>
        <taxon>Eukaryota</taxon>
        <taxon>Fungi</taxon>
        <taxon>Dikarya</taxon>
        <taxon>Ascomycota</taxon>
        <taxon>Pezizomycotina</taxon>
        <taxon>Sordariomycetes</taxon>
        <taxon>Sordariomycetidae</taxon>
        <taxon>Diaporthales</taxon>
        <taxon>Cryphonectriaceae</taxon>
        <taxon>Cryphonectria-Endothia species complex</taxon>
        <taxon>Cryphonectria</taxon>
    </lineage>
</organism>
<feature type="domain" description="C2H2-type" evidence="6">
    <location>
        <begin position="83"/>
        <end position="112"/>
    </location>
</feature>
<dbReference type="PROSITE" id="PS50157">
    <property type="entry name" value="ZINC_FINGER_C2H2_2"/>
    <property type="match status" value="2"/>
</dbReference>
<dbReference type="InterPro" id="IPR003604">
    <property type="entry name" value="Matrin/U1-like-C_Znf_C2H2"/>
</dbReference>
<dbReference type="EMBL" id="MU032345">
    <property type="protein sequence ID" value="KAF3769355.1"/>
    <property type="molecule type" value="Genomic_DNA"/>
</dbReference>
<dbReference type="GO" id="GO:0008270">
    <property type="term" value="F:zinc ion binding"/>
    <property type="evidence" value="ECO:0007669"/>
    <property type="project" value="UniProtKB-KW"/>
</dbReference>
<reference evidence="7" key="1">
    <citation type="journal article" date="2020" name="Phytopathology">
        <title>Genome sequence of the chestnut blight fungus Cryphonectria parasitica EP155: A fundamental resource for an archetypical invasive plant pathogen.</title>
        <authorList>
            <person name="Crouch J.A."/>
            <person name="Dawe A."/>
            <person name="Aerts A."/>
            <person name="Barry K."/>
            <person name="Churchill A.C.L."/>
            <person name="Grimwood J."/>
            <person name="Hillman B."/>
            <person name="Milgroom M.G."/>
            <person name="Pangilinan J."/>
            <person name="Smith M."/>
            <person name="Salamov A."/>
            <person name="Schmutz J."/>
            <person name="Yadav J."/>
            <person name="Grigoriev I.V."/>
            <person name="Nuss D."/>
        </authorList>
    </citation>
    <scope>NUCLEOTIDE SEQUENCE</scope>
    <source>
        <strain evidence="7">EP155</strain>
    </source>
</reference>
<dbReference type="GeneID" id="63835869"/>
<sequence>MFECGTCIKVFPAGWRARENHCNATGHRRPLFECDTCFRVCASESARRQHMKDKNHFKWECDHCVETWPTEDALKSHEIDDHLYCADCDRHFNNDNNIRMHLRSRIHQGTDIVCPFCKTRFTTATGLCHHLERGACPNAPDLDRDTIYMTVRRLDPDGVISKKLIGWHGSDKYEATGRAWNGYAWACYLCQRTFKTCDSLNQHLNSPVHQQALYHCPKCRREYTTLAGIINHLESESCGFMRFETVQRNIDGLVRGNRLLGF</sequence>
<gene>
    <name evidence="7" type="ORF">M406DRAFT_287495</name>
</gene>
<dbReference type="InterPro" id="IPR022755">
    <property type="entry name" value="Znf_C2H2_jaz"/>
</dbReference>
<evidence type="ECO:0000313" key="7">
    <source>
        <dbReference type="EMBL" id="KAF3769355.1"/>
    </source>
</evidence>
<dbReference type="Pfam" id="PF12874">
    <property type="entry name" value="zf-met"/>
    <property type="match status" value="1"/>
</dbReference>
<keyword evidence="1" id="KW-0479">Metal-binding</keyword>
<dbReference type="GO" id="GO:0000981">
    <property type="term" value="F:DNA-binding transcription factor activity, RNA polymerase II-specific"/>
    <property type="evidence" value="ECO:0007669"/>
    <property type="project" value="TreeGrafter"/>
</dbReference>
<keyword evidence="8" id="KW-1185">Reference proteome</keyword>
<dbReference type="PROSITE" id="PS00028">
    <property type="entry name" value="ZINC_FINGER_C2H2_1"/>
    <property type="match status" value="3"/>
</dbReference>
<evidence type="ECO:0000313" key="8">
    <source>
        <dbReference type="Proteomes" id="UP000803844"/>
    </source>
</evidence>
<comment type="caution">
    <text evidence="7">The sequence shown here is derived from an EMBL/GenBank/DDBJ whole genome shotgun (WGS) entry which is preliminary data.</text>
</comment>
<dbReference type="PANTHER" id="PTHR24409:SF356">
    <property type="entry name" value="C2H2 FINGER DOMAIN TRANSCRIPTION FACTOR (EUROFUNG)"/>
    <property type="match status" value="1"/>
</dbReference>
<evidence type="ECO:0000256" key="2">
    <source>
        <dbReference type="ARBA" id="ARBA00022737"/>
    </source>
</evidence>
<evidence type="ECO:0000256" key="5">
    <source>
        <dbReference type="PROSITE-ProRule" id="PRU00042"/>
    </source>
</evidence>
<dbReference type="AlphaFoldDB" id="A0A9P5CTQ0"/>
<dbReference type="SMART" id="SM00355">
    <property type="entry name" value="ZnF_C2H2"/>
    <property type="match status" value="6"/>
</dbReference>
<evidence type="ECO:0000259" key="6">
    <source>
        <dbReference type="PROSITE" id="PS50157"/>
    </source>
</evidence>
<dbReference type="SUPFAM" id="SSF57667">
    <property type="entry name" value="beta-beta-alpha zinc fingers"/>
    <property type="match status" value="1"/>
</dbReference>
<protein>
    <recommendedName>
        <fullName evidence="6">C2H2-type domain-containing protein</fullName>
    </recommendedName>
</protein>
<accession>A0A9P5CTQ0</accession>
<dbReference type="Proteomes" id="UP000803844">
    <property type="component" value="Unassembled WGS sequence"/>
</dbReference>
<keyword evidence="2" id="KW-0677">Repeat</keyword>
<dbReference type="PANTHER" id="PTHR24409">
    <property type="entry name" value="ZINC FINGER PROTEIN 142"/>
    <property type="match status" value="1"/>
</dbReference>
<feature type="domain" description="C2H2-type" evidence="6">
    <location>
        <begin position="185"/>
        <end position="209"/>
    </location>
</feature>
<dbReference type="GO" id="GO:0000977">
    <property type="term" value="F:RNA polymerase II transcription regulatory region sequence-specific DNA binding"/>
    <property type="evidence" value="ECO:0007669"/>
    <property type="project" value="TreeGrafter"/>
</dbReference>
<dbReference type="Pfam" id="PF12171">
    <property type="entry name" value="zf-C2H2_jaz"/>
    <property type="match status" value="1"/>
</dbReference>
<dbReference type="SMART" id="SM00451">
    <property type="entry name" value="ZnF_U1"/>
    <property type="match status" value="3"/>
</dbReference>
<evidence type="ECO:0000256" key="1">
    <source>
        <dbReference type="ARBA" id="ARBA00022723"/>
    </source>
</evidence>
<dbReference type="Gene3D" id="3.30.160.60">
    <property type="entry name" value="Classic Zinc Finger"/>
    <property type="match status" value="2"/>
</dbReference>
<proteinExistence type="predicted"/>
<keyword evidence="3 5" id="KW-0863">Zinc-finger</keyword>
<dbReference type="RefSeq" id="XP_040780316.1">
    <property type="nucleotide sequence ID" value="XM_040918740.1"/>
</dbReference>
<keyword evidence="4" id="KW-0862">Zinc</keyword>